<dbReference type="PANTHER" id="PTHR36509:SF3">
    <property type="entry name" value="SIGNAL PEPTIDE PROTEIN"/>
    <property type="match status" value="1"/>
</dbReference>
<gene>
    <name evidence="3" type="ORF">M427DRAFT_325722</name>
</gene>
<dbReference type="Gene3D" id="2.60.40.1610">
    <property type="entry name" value="Domain of unknown function DUF1254"/>
    <property type="match status" value="1"/>
</dbReference>
<protein>
    <recommendedName>
        <fullName evidence="2">DUF1254 domain-containing protein</fullName>
    </recommendedName>
</protein>
<feature type="compositionally biased region" description="Polar residues" evidence="1">
    <location>
        <begin position="1"/>
        <end position="10"/>
    </location>
</feature>
<keyword evidence="4" id="KW-1185">Reference proteome</keyword>
<organism evidence="3 4">
    <name type="scientific">Gonapodya prolifera (strain JEL478)</name>
    <name type="common">Monoblepharis prolifera</name>
    <dbReference type="NCBI Taxonomy" id="1344416"/>
    <lineage>
        <taxon>Eukaryota</taxon>
        <taxon>Fungi</taxon>
        <taxon>Fungi incertae sedis</taxon>
        <taxon>Chytridiomycota</taxon>
        <taxon>Chytridiomycota incertae sedis</taxon>
        <taxon>Monoblepharidomycetes</taxon>
        <taxon>Monoblepharidales</taxon>
        <taxon>Gonapodyaceae</taxon>
        <taxon>Gonapodya</taxon>
    </lineage>
</organism>
<feature type="region of interest" description="Disordered" evidence="1">
    <location>
        <begin position="1"/>
        <end position="21"/>
    </location>
</feature>
<proteinExistence type="predicted"/>
<dbReference type="EMBL" id="KQ965762">
    <property type="protein sequence ID" value="KXS15473.1"/>
    <property type="molecule type" value="Genomic_DNA"/>
</dbReference>
<dbReference type="InterPro" id="IPR010679">
    <property type="entry name" value="DUF1254"/>
</dbReference>
<reference evidence="3 4" key="1">
    <citation type="journal article" date="2015" name="Genome Biol. Evol.">
        <title>Phylogenomic analyses indicate that early fungi evolved digesting cell walls of algal ancestors of land plants.</title>
        <authorList>
            <person name="Chang Y."/>
            <person name="Wang S."/>
            <person name="Sekimoto S."/>
            <person name="Aerts A.L."/>
            <person name="Choi C."/>
            <person name="Clum A."/>
            <person name="LaButti K.M."/>
            <person name="Lindquist E.A."/>
            <person name="Yee Ngan C."/>
            <person name="Ohm R.A."/>
            <person name="Salamov A.A."/>
            <person name="Grigoriev I.V."/>
            <person name="Spatafora J.W."/>
            <person name="Berbee M.L."/>
        </authorList>
    </citation>
    <scope>NUCLEOTIDE SEQUENCE [LARGE SCALE GENOMIC DNA]</scope>
    <source>
        <strain evidence="3 4">JEL478</strain>
    </source>
</reference>
<dbReference type="AlphaFoldDB" id="A0A139AGD3"/>
<sequence>MPFHSSSTKLSSRGPSRPPRSRCWTGALVQDHCPPICPRDQTSNGCTSNRLETLRSSRHLTRNAMVVVWRRSELSGSTQSLPTLTSLALMDLTKGPVRLEVPEWLHNGYYVIGLHSPWNDCPVTLGSRTNKNENNVHVFVGPGFHSCIQTLTPQSMAMTGESWNLFTIVRVPSNQYLLYARILAKSKHYSLAQVRELQQDFNIVQLDKHPSKAAQKDYGSGGSIHFFELLEIGSATDATDLSTTALVNRAITSHAIPFKLPVPECAEY</sequence>
<name>A0A139AGD3_GONPJ</name>
<evidence type="ECO:0000256" key="1">
    <source>
        <dbReference type="SAM" id="MobiDB-lite"/>
    </source>
</evidence>
<evidence type="ECO:0000313" key="4">
    <source>
        <dbReference type="Proteomes" id="UP000070544"/>
    </source>
</evidence>
<accession>A0A139AGD3</accession>
<dbReference type="Pfam" id="PF06863">
    <property type="entry name" value="DUF1254"/>
    <property type="match status" value="1"/>
</dbReference>
<dbReference type="Proteomes" id="UP000070544">
    <property type="component" value="Unassembled WGS sequence"/>
</dbReference>
<evidence type="ECO:0000259" key="2">
    <source>
        <dbReference type="Pfam" id="PF06863"/>
    </source>
</evidence>
<evidence type="ECO:0000313" key="3">
    <source>
        <dbReference type="EMBL" id="KXS15473.1"/>
    </source>
</evidence>
<feature type="domain" description="DUF1254" evidence="2">
    <location>
        <begin position="83"/>
        <end position="203"/>
    </location>
</feature>
<dbReference type="PANTHER" id="PTHR36509">
    <property type="entry name" value="BLL3101 PROTEIN"/>
    <property type="match status" value="1"/>
</dbReference>
<dbReference type="InterPro" id="IPR037050">
    <property type="entry name" value="DUF1254_sf"/>
</dbReference>
<dbReference type="SUPFAM" id="SSF160935">
    <property type="entry name" value="VPA0735-like"/>
    <property type="match status" value="1"/>
</dbReference>